<dbReference type="EMBL" id="FRFE01000007">
    <property type="protein sequence ID" value="SHO47611.1"/>
    <property type="molecule type" value="Genomic_DNA"/>
</dbReference>
<dbReference type="OrthoDB" id="9788959at2"/>
<dbReference type="InterPro" id="IPR006016">
    <property type="entry name" value="UspA"/>
</dbReference>
<feature type="domain" description="UspA" evidence="2">
    <location>
        <begin position="4"/>
        <end position="140"/>
    </location>
</feature>
<gene>
    <name evidence="3" type="ORF">SAMN02745220_01937</name>
</gene>
<dbReference type="SUPFAM" id="SSF52402">
    <property type="entry name" value="Adenine nucleotide alpha hydrolases-like"/>
    <property type="match status" value="1"/>
</dbReference>
<dbReference type="AlphaFoldDB" id="A0A1M7Y581"/>
<accession>A0A1M7Y581</accession>
<dbReference type="InterPro" id="IPR014729">
    <property type="entry name" value="Rossmann-like_a/b/a_fold"/>
</dbReference>
<dbReference type="CDD" id="cd00293">
    <property type="entry name" value="USP-like"/>
    <property type="match status" value="1"/>
</dbReference>
<proteinExistence type="inferred from homology"/>
<dbReference type="Gene3D" id="3.40.50.620">
    <property type="entry name" value="HUPs"/>
    <property type="match status" value="1"/>
</dbReference>
<evidence type="ECO:0000313" key="4">
    <source>
        <dbReference type="Proteomes" id="UP000184603"/>
    </source>
</evidence>
<dbReference type="Proteomes" id="UP000184603">
    <property type="component" value="Unassembled WGS sequence"/>
</dbReference>
<protein>
    <submittedName>
        <fullName evidence="3">Nucleotide-binding universal stress protein, UspA family</fullName>
    </submittedName>
</protein>
<dbReference type="PANTHER" id="PTHR46268:SF6">
    <property type="entry name" value="UNIVERSAL STRESS PROTEIN UP12"/>
    <property type="match status" value="1"/>
</dbReference>
<comment type="similarity">
    <text evidence="1">Belongs to the universal stress protein A family.</text>
</comment>
<evidence type="ECO:0000256" key="1">
    <source>
        <dbReference type="ARBA" id="ARBA00008791"/>
    </source>
</evidence>
<sequence length="140" mass="15280">MTGKRILAAVDGSAYSDRVLDKAIEFARVFGGEVLLVYCHKKYPKLLGQPYLDQAISAIMNKTEKVFEPYLAKLRDSGVPFAELAVEEPAGTMLVTVADNEKCEMIIMGSRGKSDLEGLIIGSVTHKVLHLAKCPVLVVK</sequence>
<evidence type="ECO:0000259" key="2">
    <source>
        <dbReference type="Pfam" id="PF00582"/>
    </source>
</evidence>
<keyword evidence="4" id="KW-1185">Reference proteome</keyword>
<dbReference type="RefSeq" id="WP_073613238.1">
    <property type="nucleotide sequence ID" value="NZ_FRFE01000007.1"/>
</dbReference>
<reference evidence="3 4" key="1">
    <citation type="submission" date="2016-12" db="EMBL/GenBank/DDBJ databases">
        <authorList>
            <person name="Song W.-J."/>
            <person name="Kurnit D.M."/>
        </authorList>
    </citation>
    <scope>NUCLEOTIDE SEQUENCE [LARGE SCALE GENOMIC DNA]</scope>
    <source>
        <strain evidence="3 4">DSM 18488</strain>
    </source>
</reference>
<organism evidence="3 4">
    <name type="scientific">Desulfopila aestuarii DSM 18488</name>
    <dbReference type="NCBI Taxonomy" id="1121416"/>
    <lineage>
        <taxon>Bacteria</taxon>
        <taxon>Pseudomonadati</taxon>
        <taxon>Thermodesulfobacteriota</taxon>
        <taxon>Desulfobulbia</taxon>
        <taxon>Desulfobulbales</taxon>
        <taxon>Desulfocapsaceae</taxon>
        <taxon>Desulfopila</taxon>
    </lineage>
</organism>
<evidence type="ECO:0000313" key="3">
    <source>
        <dbReference type="EMBL" id="SHO47611.1"/>
    </source>
</evidence>
<dbReference type="STRING" id="1121416.SAMN02745220_01937"/>
<dbReference type="PANTHER" id="PTHR46268">
    <property type="entry name" value="STRESS RESPONSE PROTEIN NHAX"/>
    <property type="match status" value="1"/>
</dbReference>
<dbReference type="InterPro" id="IPR006015">
    <property type="entry name" value="Universal_stress_UspA"/>
</dbReference>
<dbReference type="Pfam" id="PF00582">
    <property type="entry name" value="Usp"/>
    <property type="match status" value="1"/>
</dbReference>
<dbReference type="PRINTS" id="PR01438">
    <property type="entry name" value="UNVRSLSTRESS"/>
</dbReference>
<name>A0A1M7Y581_9BACT</name>